<comment type="caution">
    <text evidence="3">The sequence shown here is derived from an EMBL/GenBank/DDBJ whole genome shotgun (WGS) entry which is preliminary data.</text>
</comment>
<feature type="compositionally biased region" description="Polar residues" evidence="2">
    <location>
        <begin position="556"/>
        <end position="568"/>
    </location>
</feature>
<accession>A0A9Q1JAL9</accession>
<evidence type="ECO:0000313" key="3">
    <source>
        <dbReference type="EMBL" id="KAJ8375405.1"/>
    </source>
</evidence>
<keyword evidence="1" id="KW-0175">Coiled coil</keyword>
<reference evidence="3" key="1">
    <citation type="journal article" date="2023" name="Science">
        <title>Genome structures resolve the early diversification of teleost fishes.</title>
        <authorList>
            <person name="Parey E."/>
            <person name="Louis A."/>
            <person name="Montfort J."/>
            <person name="Bouchez O."/>
            <person name="Roques C."/>
            <person name="Iampietro C."/>
            <person name="Lluch J."/>
            <person name="Castinel A."/>
            <person name="Donnadieu C."/>
            <person name="Desvignes T."/>
            <person name="Floi Bucao C."/>
            <person name="Jouanno E."/>
            <person name="Wen M."/>
            <person name="Mejri S."/>
            <person name="Dirks R."/>
            <person name="Jansen H."/>
            <person name="Henkel C."/>
            <person name="Chen W.J."/>
            <person name="Zahm M."/>
            <person name="Cabau C."/>
            <person name="Klopp C."/>
            <person name="Thompson A.W."/>
            <person name="Robinson-Rechavi M."/>
            <person name="Braasch I."/>
            <person name="Lecointre G."/>
            <person name="Bobe J."/>
            <person name="Postlethwait J.H."/>
            <person name="Berthelot C."/>
            <person name="Roest Crollius H."/>
            <person name="Guiguen Y."/>
        </authorList>
    </citation>
    <scope>NUCLEOTIDE SEQUENCE</scope>
    <source>
        <strain evidence="3">WJC10195</strain>
    </source>
</reference>
<gene>
    <name evidence="3" type="ORF">SKAU_G00059850</name>
</gene>
<feature type="coiled-coil region" evidence="1">
    <location>
        <begin position="174"/>
        <end position="218"/>
    </location>
</feature>
<feature type="region of interest" description="Disordered" evidence="2">
    <location>
        <begin position="556"/>
        <end position="599"/>
    </location>
</feature>
<evidence type="ECO:0000313" key="4">
    <source>
        <dbReference type="Proteomes" id="UP001152622"/>
    </source>
</evidence>
<sequence>MEVGLAVIGVTGVAVLLAKTWNHQATERRDSETIQKLQQELNDCKESARIHYEELKVWININDAHTCGVGILTCMELLLVLYTYNYLNIKISYIDKESSDQRLEEAAQTAQEDRDSESLRYCSIVQALEEEMAALTDMCKSKDRRLFAMAEESDRREGELIAMYERCGRKEKHLVAAADQLEDSERKLAAMTELCQSNEDQLQNMEEMEEMYETTMRQLIIGNQEELAAMASRLAVSKNKLEDMTQLCQSKDEQLQEMAKVNKATLDNLEDERRFGQQSFENLETVTQLLSDKEKELEEDMEETEEMYETMEIMTQIMNSNKEELAAMASRLEVSKNKLAAMTELCQSNEDQVQDMEEMEEMYETMEIMTQIMNSNKEELAAMASRLDVSEKKLEDAAELRGTLETVLQQKIKREESQQLPMERVEQEFERRMSESQRTLEEERAEAASLRKKLADVVCELAGLQKPPSPTPTPGCSNVQETLPVEDENATKALDRDGHGKEIQEAQKQADPEEQMLAQQLSGGRKRKKKTRWVKVEFENYRPNHWFTEDQVINRQGESSQTQMSSDQRGCGSDARRAGAGAEGLGRRDQGAAGHQRSREIEWAQHWRAEYNPYRTVKGPSNL</sequence>
<dbReference type="Proteomes" id="UP001152622">
    <property type="component" value="Chromosome 2"/>
</dbReference>
<evidence type="ECO:0000256" key="1">
    <source>
        <dbReference type="SAM" id="Coils"/>
    </source>
</evidence>
<feature type="coiled-coil region" evidence="1">
    <location>
        <begin position="339"/>
        <end position="369"/>
    </location>
</feature>
<keyword evidence="4" id="KW-1185">Reference proteome</keyword>
<feature type="compositionally biased region" description="Basic and acidic residues" evidence="2">
    <location>
        <begin position="493"/>
        <end position="511"/>
    </location>
</feature>
<feature type="coiled-coil region" evidence="1">
    <location>
        <begin position="426"/>
        <end position="460"/>
    </location>
</feature>
<proteinExistence type="predicted"/>
<protein>
    <submittedName>
        <fullName evidence="3">Uncharacterized protein</fullName>
    </submittedName>
</protein>
<feature type="coiled-coil region" evidence="1">
    <location>
        <begin position="252"/>
        <end position="314"/>
    </location>
</feature>
<feature type="region of interest" description="Disordered" evidence="2">
    <location>
        <begin position="493"/>
        <end position="531"/>
    </location>
</feature>
<dbReference type="EMBL" id="JAINUF010000002">
    <property type="protein sequence ID" value="KAJ8375405.1"/>
    <property type="molecule type" value="Genomic_DNA"/>
</dbReference>
<evidence type="ECO:0000256" key="2">
    <source>
        <dbReference type="SAM" id="MobiDB-lite"/>
    </source>
</evidence>
<organism evidence="3 4">
    <name type="scientific">Synaphobranchus kaupii</name>
    <name type="common">Kaup's arrowtooth eel</name>
    <dbReference type="NCBI Taxonomy" id="118154"/>
    <lineage>
        <taxon>Eukaryota</taxon>
        <taxon>Metazoa</taxon>
        <taxon>Chordata</taxon>
        <taxon>Craniata</taxon>
        <taxon>Vertebrata</taxon>
        <taxon>Euteleostomi</taxon>
        <taxon>Actinopterygii</taxon>
        <taxon>Neopterygii</taxon>
        <taxon>Teleostei</taxon>
        <taxon>Anguilliformes</taxon>
        <taxon>Synaphobranchidae</taxon>
        <taxon>Synaphobranchus</taxon>
    </lineage>
</organism>
<name>A0A9Q1JAL9_SYNKA</name>
<dbReference type="AlphaFoldDB" id="A0A9Q1JAL9"/>